<keyword evidence="2" id="KW-1185">Reference proteome</keyword>
<dbReference type="EnsemblMetazoa" id="ADIR003424-RA">
    <property type="protein sequence ID" value="ADIR003424-PA"/>
    <property type="gene ID" value="ADIR003424"/>
</dbReference>
<evidence type="ECO:0000313" key="1">
    <source>
        <dbReference type="EnsemblMetazoa" id="ADIR003424-PA"/>
    </source>
</evidence>
<name>A0A182N701_9DIPT</name>
<dbReference type="VEuPathDB" id="VectorBase:ADIR003424"/>
<accession>A0A182N701</accession>
<organism evidence="1 2">
    <name type="scientific">Anopheles dirus</name>
    <dbReference type="NCBI Taxonomy" id="7168"/>
    <lineage>
        <taxon>Eukaryota</taxon>
        <taxon>Metazoa</taxon>
        <taxon>Ecdysozoa</taxon>
        <taxon>Arthropoda</taxon>
        <taxon>Hexapoda</taxon>
        <taxon>Insecta</taxon>
        <taxon>Pterygota</taxon>
        <taxon>Neoptera</taxon>
        <taxon>Endopterygota</taxon>
        <taxon>Diptera</taxon>
        <taxon>Nematocera</taxon>
        <taxon>Culicoidea</taxon>
        <taxon>Culicidae</taxon>
        <taxon>Anophelinae</taxon>
        <taxon>Anopheles</taxon>
    </lineage>
</organism>
<reference evidence="1" key="2">
    <citation type="submission" date="2020-05" db="UniProtKB">
        <authorList>
            <consortium name="EnsemblMetazoa"/>
        </authorList>
    </citation>
    <scope>IDENTIFICATION</scope>
    <source>
        <strain evidence="1">WRAIR2</strain>
    </source>
</reference>
<proteinExistence type="predicted"/>
<dbReference type="AlphaFoldDB" id="A0A182N701"/>
<dbReference type="Proteomes" id="UP000075884">
    <property type="component" value="Unassembled WGS sequence"/>
</dbReference>
<sequence length="63" mass="7320">MDAGNGHGIDPIWKRARMMLQPALYKDIMLLMPLSDWTAMRFIPKGLGMRICHKQHLENLNNE</sequence>
<evidence type="ECO:0000313" key="2">
    <source>
        <dbReference type="Proteomes" id="UP000075884"/>
    </source>
</evidence>
<reference evidence="2" key="1">
    <citation type="submission" date="2013-03" db="EMBL/GenBank/DDBJ databases">
        <title>The Genome Sequence of Anopheles dirus WRAIR2.</title>
        <authorList>
            <consortium name="The Broad Institute Genomics Platform"/>
            <person name="Neafsey D.E."/>
            <person name="Walton C."/>
            <person name="Walker B."/>
            <person name="Young S.K."/>
            <person name="Zeng Q."/>
            <person name="Gargeya S."/>
            <person name="Fitzgerald M."/>
            <person name="Haas B."/>
            <person name="Abouelleil A."/>
            <person name="Allen A.W."/>
            <person name="Alvarado L."/>
            <person name="Arachchi H.M."/>
            <person name="Berlin A.M."/>
            <person name="Chapman S.B."/>
            <person name="Gainer-Dewar J."/>
            <person name="Goldberg J."/>
            <person name="Griggs A."/>
            <person name="Gujja S."/>
            <person name="Hansen M."/>
            <person name="Howarth C."/>
            <person name="Imamovic A."/>
            <person name="Ireland A."/>
            <person name="Larimer J."/>
            <person name="McCowan C."/>
            <person name="Murphy C."/>
            <person name="Pearson M."/>
            <person name="Poon T.W."/>
            <person name="Priest M."/>
            <person name="Roberts A."/>
            <person name="Saif S."/>
            <person name="Shea T."/>
            <person name="Sisk P."/>
            <person name="Sykes S."/>
            <person name="Wortman J."/>
            <person name="Nusbaum C."/>
            <person name="Birren B."/>
        </authorList>
    </citation>
    <scope>NUCLEOTIDE SEQUENCE [LARGE SCALE GENOMIC DNA]</scope>
    <source>
        <strain evidence="2">WRAIR2</strain>
    </source>
</reference>
<protein>
    <submittedName>
        <fullName evidence="1">Uncharacterized protein</fullName>
    </submittedName>
</protein>